<dbReference type="InterPro" id="IPR051548">
    <property type="entry name" value="Grx-like_ET"/>
</dbReference>
<evidence type="ECO:0000313" key="5">
    <source>
        <dbReference type="Proteomes" id="UP000185779"/>
    </source>
</evidence>
<dbReference type="EMBL" id="LYOR01000002">
    <property type="protein sequence ID" value="OFV66517.1"/>
    <property type="molecule type" value="Genomic_DNA"/>
</dbReference>
<dbReference type="CDD" id="cd02976">
    <property type="entry name" value="NrdH"/>
    <property type="match status" value="1"/>
</dbReference>
<reference evidence="4 5" key="1">
    <citation type="submission" date="2016-05" db="EMBL/GenBank/DDBJ databases">
        <title>Microbial consortia oxidize butane by reversing methanogenesis.</title>
        <authorList>
            <person name="Laso-Perez R."/>
            <person name="Richter M."/>
            <person name="Wegener G."/>
            <person name="Musat F."/>
        </authorList>
    </citation>
    <scope>NUCLEOTIDE SEQUENCE [LARGE SCALE GENOMIC DNA]</scope>
    <source>
        <strain evidence="4">BOX1</strain>
    </source>
</reference>
<dbReference type="STRING" id="1839936.SBU_000484"/>
<dbReference type="NCBIfam" id="TIGR02196">
    <property type="entry name" value="GlrX_YruB"/>
    <property type="match status" value="1"/>
</dbReference>
<dbReference type="InterPro" id="IPR011911">
    <property type="entry name" value="GlrX_YruB"/>
</dbReference>
<dbReference type="Proteomes" id="UP000885936">
    <property type="component" value="Unassembled WGS sequence"/>
</dbReference>
<keyword evidence="5" id="KW-1185">Reference proteome</keyword>
<evidence type="ECO:0000259" key="1">
    <source>
        <dbReference type="PROSITE" id="PS50404"/>
    </source>
</evidence>
<organism evidence="4 5">
    <name type="scientific">Candidatus Syntropharchaeum butanivorans</name>
    <dbReference type="NCBI Taxonomy" id="1839936"/>
    <lineage>
        <taxon>Archaea</taxon>
        <taxon>Methanobacteriati</taxon>
        <taxon>Methanobacteriota</taxon>
        <taxon>Stenosarchaea group</taxon>
        <taxon>Methanomicrobia</taxon>
        <taxon>Methanosarcinales</taxon>
        <taxon>ANME-2 cluster</taxon>
        <taxon>Candidatus Syntropharchaeum</taxon>
    </lineage>
</organism>
<gene>
    <name evidence="2" type="ORF">ENG09_01245</name>
    <name evidence="3" type="ORF">ENI32_04305</name>
    <name evidence="4" type="ORF">SBU_000484</name>
</gene>
<dbReference type="GO" id="GO:0045454">
    <property type="term" value="P:cell redox homeostasis"/>
    <property type="evidence" value="ECO:0007669"/>
    <property type="project" value="TreeGrafter"/>
</dbReference>
<evidence type="ECO:0000313" key="4">
    <source>
        <dbReference type="EMBL" id="OFV66517.1"/>
    </source>
</evidence>
<dbReference type="SUPFAM" id="SSF52833">
    <property type="entry name" value="Thioredoxin-like"/>
    <property type="match status" value="1"/>
</dbReference>
<dbReference type="EMBL" id="DRIE01000073">
    <property type="protein sequence ID" value="HEC57092.1"/>
    <property type="molecule type" value="Genomic_DNA"/>
</dbReference>
<dbReference type="PROSITE" id="PS51354">
    <property type="entry name" value="GLUTAREDOXIN_2"/>
    <property type="match status" value="1"/>
</dbReference>
<name>A0A1F2P5C7_9EURY</name>
<accession>A0A1F2P5C7</accession>
<dbReference type="PANTHER" id="PTHR34386:SF1">
    <property type="entry name" value="GLUTAREDOXIN-LIKE PROTEIN NRDH"/>
    <property type="match status" value="1"/>
</dbReference>
<dbReference type="PROSITE" id="PS00195">
    <property type="entry name" value="GLUTAREDOXIN_1"/>
    <property type="match status" value="1"/>
</dbReference>
<protein>
    <submittedName>
        <fullName evidence="2">Glutaredoxin family protein</fullName>
    </submittedName>
    <submittedName>
        <fullName evidence="4">Glutaredoxin-like protein, YruB</fullName>
    </submittedName>
</protein>
<dbReference type="Gene3D" id="3.40.30.10">
    <property type="entry name" value="Glutaredoxin"/>
    <property type="match status" value="1"/>
</dbReference>
<dbReference type="Proteomes" id="UP000185779">
    <property type="component" value="Unassembled WGS sequence"/>
</dbReference>
<dbReference type="AlphaFoldDB" id="A0A1F2P5C7"/>
<feature type="domain" description="GST N-terminal" evidence="1">
    <location>
        <begin position="6"/>
        <end position="83"/>
    </location>
</feature>
<dbReference type="InterPro" id="IPR006660">
    <property type="entry name" value="Arsenate_reductase-like"/>
</dbReference>
<proteinExistence type="predicted"/>
<evidence type="ECO:0000313" key="3">
    <source>
        <dbReference type="EMBL" id="HEC57092.1"/>
    </source>
</evidence>
<comment type="caution">
    <text evidence="4">The sequence shown here is derived from an EMBL/GenBank/DDBJ whole genome shotgun (WGS) entry which is preliminary data.</text>
</comment>
<reference evidence="2" key="2">
    <citation type="journal article" date="2020" name="mSystems">
        <title>Genome- and Community-Level Interaction Insights into Carbon Utilization and Element Cycling Functions of Hydrothermarchaeota in Hydrothermal Sediment.</title>
        <authorList>
            <person name="Zhou Z."/>
            <person name="Liu Y."/>
            <person name="Xu W."/>
            <person name="Pan J."/>
            <person name="Luo Z.H."/>
            <person name="Li M."/>
        </authorList>
    </citation>
    <scope>NUCLEOTIDE SEQUENCE [LARGE SCALE GENOMIC DNA]</scope>
    <source>
        <strain evidence="2">HyVt-185</strain>
        <strain evidence="3">HyVt-386</strain>
    </source>
</reference>
<dbReference type="InterPro" id="IPR011767">
    <property type="entry name" value="GLR_AS"/>
</dbReference>
<dbReference type="PROSITE" id="PS51353">
    <property type="entry name" value="ARSC"/>
    <property type="match status" value="1"/>
</dbReference>
<sequence length="83" mass="9319">MRRNKVKVKVYTTPACPFCEMAKNFLKDAGVEFEDVDVSKDPDAAEEMVRKSGKMLIPQIEIGDTIIVGFDEKAIKRELGIDV</sequence>
<dbReference type="Pfam" id="PF00462">
    <property type="entry name" value="Glutaredoxin"/>
    <property type="match status" value="1"/>
</dbReference>
<dbReference type="Proteomes" id="UP000885863">
    <property type="component" value="Unassembled WGS sequence"/>
</dbReference>
<dbReference type="GO" id="GO:0009055">
    <property type="term" value="F:electron transfer activity"/>
    <property type="evidence" value="ECO:0007669"/>
    <property type="project" value="TreeGrafter"/>
</dbReference>
<dbReference type="InterPro" id="IPR002109">
    <property type="entry name" value="Glutaredoxin"/>
</dbReference>
<dbReference type="PANTHER" id="PTHR34386">
    <property type="entry name" value="GLUTAREDOXIN"/>
    <property type="match status" value="1"/>
</dbReference>
<dbReference type="PROSITE" id="PS50404">
    <property type="entry name" value="GST_NTER"/>
    <property type="match status" value="1"/>
</dbReference>
<dbReference type="EMBL" id="DQZR01000048">
    <property type="protein sequence ID" value="HDM35867.1"/>
    <property type="molecule type" value="Genomic_DNA"/>
</dbReference>
<dbReference type="InterPro" id="IPR004045">
    <property type="entry name" value="Glutathione_S-Trfase_N"/>
</dbReference>
<evidence type="ECO:0000313" key="2">
    <source>
        <dbReference type="EMBL" id="HDM35867.1"/>
    </source>
</evidence>
<dbReference type="InterPro" id="IPR036249">
    <property type="entry name" value="Thioredoxin-like_sf"/>
</dbReference>